<evidence type="ECO:0000313" key="1">
    <source>
        <dbReference type="EMBL" id="CEK50914.1"/>
    </source>
</evidence>
<name>A0A0B6Y477_9EUPU</name>
<protein>
    <submittedName>
        <fullName evidence="1">Uncharacterized protein</fullName>
    </submittedName>
</protein>
<reference evidence="1" key="1">
    <citation type="submission" date="2014-12" db="EMBL/GenBank/DDBJ databases">
        <title>Insight into the proteome of Arion vulgaris.</title>
        <authorList>
            <person name="Aradska J."/>
            <person name="Bulat T."/>
            <person name="Smidak R."/>
            <person name="Sarate P."/>
            <person name="Gangsoo J."/>
            <person name="Sialana F."/>
            <person name="Bilban M."/>
            <person name="Lubec G."/>
        </authorList>
    </citation>
    <scope>NUCLEOTIDE SEQUENCE</scope>
    <source>
        <tissue evidence="1">Skin</tissue>
    </source>
</reference>
<proteinExistence type="predicted"/>
<gene>
    <name evidence="1" type="primary">ORF11993</name>
</gene>
<dbReference type="AlphaFoldDB" id="A0A0B6Y477"/>
<dbReference type="EMBL" id="HACG01004049">
    <property type="protein sequence ID" value="CEK50914.1"/>
    <property type="molecule type" value="Transcribed_RNA"/>
</dbReference>
<organism evidence="1">
    <name type="scientific">Arion vulgaris</name>
    <dbReference type="NCBI Taxonomy" id="1028688"/>
    <lineage>
        <taxon>Eukaryota</taxon>
        <taxon>Metazoa</taxon>
        <taxon>Spiralia</taxon>
        <taxon>Lophotrochozoa</taxon>
        <taxon>Mollusca</taxon>
        <taxon>Gastropoda</taxon>
        <taxon>Heterobranchia</taxon>
        <taxon>Euthyneura</taxon>
        <taxon>Panpulmonata</taxon>
        <taxon>Eupulmonata</taxon>
        <taxon>Stylommatophora</taxon>
        <taxon>Helicina</taxon>
        <taxon>Arionoidea</taxon>
        <taxon>Arionidae</taxon>
        <taxon>Arion</taxon>
    </lineage>
</organism>
<sequence>NHGICYTNDEFVMFPDPLIFICNLKGGQIVNETKNTVHDLEKKYEVVIALENGEKAADLVRKYELVKYFHFK</sequence>
<accession>A0A0B6Y477</accession>
<feature type="non-terminal residue" evidence="1">
    <location>
        <position position="1"/>
    </location>
</feature>